<dbReference type="SUPFAM" id="SSF52833">
    <property type="entry name" value="Thioredoxin-like"/>
    <property type="match status" value="1"/>
</dbReference>
<dbReference type="SUPFAM" id="SSF47616">
    <property type="entry name" value="GST C-terminal domain-like"/>
    <property type="match status" value="1"/>
</dbReference>
<feature type="domain" description="GST C-terminal" evidence="3">
    <location>
        <begin position="88"/>
        <end position="211"/>
    </location>
</feature>
<dbReference type="PROSITE" id="PS50404">
    <property type="entry name" value="GST_NTER"/>
    <property type="match status" value="1"/>
</dbReference>
<evidence type="ECO:0000313" key="5">
    <source>
        <dbReference type="Proteomes" id="UP001589628"/>
    </source>
</evidence>
<dbReference type="InterPro" id="IPR010987">
    <property type="entry name" value="Glutathione-S-Trfase_C-like"/>
</dbReference>
<dbReference type="GO" id="GO:0016034">
    <property type="term" value="F:maleylacetoacetate isomerase activity"/>
    <property type="evidence" value="ECO:0007669"/>
    <property type="project" value="UniProtKB-EC"/>
</dbReference>
<gene>
    <name evidence="4" type="primary">maiA</name>
    <name evidence="4" type="ORF">ACFFLH_03860</name>
</gene>
<dbReference type="Gene3D" id="3.40.30.10">
    <property type="entry name" value="Glutaredoxin"/>
    <property type="match status" value="1"/>
</dbReference>
<dbReference type="PANTHER" id="PTHR42673">
    <property type="entry name" value="MALEYLACETOACETATE ISOMERASE"/>
    <property type="match status" value="1"/>
</dbReference>
<dbReference type="CDD" id="cd03042">
    <property type="entry name" value="GST_N_Zeta"/>
    <property type="match status" value="1"/>
</dbReference>
<name>A0ABV5Z8H5_9GAMM</name>
<dbReference type="InterPro" id="IPR036249">
    <property type="entry name" value="Thioredoxin-like_sf"/>
</dbReference>
<dbReference type="Pfam" id="PF13409">
    <property type="entry name" value="GST_N_2"/>
    <property type="match status" value="1"/>
</dbReference>
<evidence type="ECO:0000313" key="4">
    <source>
        <dbReference type="EMBL" id="MFB9885542.1"/>
    </source>
</evidence>
<reference evidence="4 5" key="1">
    <citation type="submission" date="2024-09" db="EMBL/GenBank/DDBJ databases">
        <authorList>
            <person name="Sun Q."/>
            <person name="Mori K."/>
        </authorList>
    </citation>
    <scope>NUCLEOTIDE SEQUENCE [LARGE SCALE GENOMIC DNA]</scope>
    <source>
        <strain evidence="4 5">ATCC 51285</strain>
    </source>
</reference>
<dbReference type="Proteomes" id="UP001589628">
    <property type="component" value="Unassembled WGS sequence"/>
</dbReference>
<dbReference type="InterPro" id="IPR004045">
    <property type="entry name" value="Glutathione_S-Trfase_N"/>
</dbReference>
<dbReference type="PROSITE" id="PS50405">
    <property type="entry name" value="GST_CTER"/>
    <property type="match status" value="1"/>
</dbReference>
<feature type="domain" description="GST N-terminal" evidence="2">
    <location>
        <begin position="1"/>
        <end position="83"/>
    </location>
</feature>
<sequence length="211" mass="24277">MSLRLYSYFRSSAAFRVRIALHYKGLPFEYLGVNLLKGEQRSTAYTRLNPQGLVPALEIDNGLLLNQSSAILEWLEETYPEPALLPRDSWQRAKVRSWCNLIACEVHPLNNLRVQQYLSRELQISDEQKQAWISHWMAEGFQALEQEVSAAPFCLGENLSLADLYLIPQIFNALRFKVDMNPYPKLMAIFHHCQALPAFAQAWPDQQPDAI</sequence>
<dbReference type="SFLD" id="SFLDG00358">
    <property type="entry name" value="Main_(cytGST)"/>
    <property type="match status" value="1"/>
</dbReference>
<dbReference type="Pfam" id="PF00043">
    <property type="entry name" value="GST_C"/>
    <property type="match status" value="1"/>
</dbReference>
<keyword evidence="4" id="KW-0413">Isomerase</keyword>
<dbReference type="InterPro" id="IPR040079">
    <property type="entry name" value="Glutathione_S-Trfase"/>
</dbReference>
<keyword evidence="5" id="KW-1185">Reference proteome</keyword>
<dbReference type="CDD" id="cd03191">
    <property type="entry name" value="GST_C_Zeta"/>
    <property type="match status" value="1"/>
</dbReference>
<dbReference type="RefSeq" id="WP_211249545.1">
    <property type="nucleotide sequence ID" value="NZ_JBHLZN010000001.1"/>
</dbReference>
<dbReference type="InterPro" id="IPR036282">
    <property type="entry name" value="Glutathione-S-Trfase_C_sf"/>
</dbReference>
<dbReference type="InterPro" id="IPR005955">
    <property type="entry name" value="GST_Zeta"/>
</dbReference>
<comment type="caution">
    <text evidence="4">The sequence shown here is derived from an EMBL/GenBank/DDBJ whole genome shotgun (WGS) entry which is preliminary data.</text>
</comment>
<dbReference type="EC" id="5.2.1.2" evidence="4"/>
<dbReference type="InterPro" id="IPR034333">
    <property type="entry name" value="GST_Zeta_N"/>
</dbReference>
<evidence type="ECO:0000259" key="2">
    <source>
        <dbReference type="PROSITE" id="PS50404"/>
    </source>
</evidence>
<organism evidence="4 5">
    <name type="scientific">Balneatrix alpica</name>
    <dbReference type="NCBI Taxonomy" id="75684"/>
    <lineage>
        <taxon>Bacteria</taxon>
        <taxon>Pseudomonadati</taxon>
        <taxon>Pseudomonadota</taxon>
        <taxon>Gammaproteobacteria</taxon>
        <taxon>Oceanospirillales</taxon>
        <taxon>Balneatrichaceae</taxon>
        <taxon>Balneatrix</taxon>
    </lineage>
</organism>
<dbReference type="PANTHER" id="PTHR42673:SF4">
    <property type="entry name" value="MALEYLACETOACETATE ISOMERASE"/>
    <property type="match status" value="1"/>
</dbReference>
<dbReference type="Gene3D" id="1.20.1050.10">
    <property type="match status" value="1"/>
</dbReference>
<dbReference type="InterPro" id="IPR034330">
    <property type="entry name" value="GST_Zeta_C"/>
</dbReference>
<accession>A0ABV5Z8H5</accession>
<comment type="similarity">
    <text evidence="1">Belongs to the GST superfamily. Zeta family.</text>
</comment>
<proteinExistence type="inferred from homology"/>
<protein>
    <submittedName>
        <fullName evidence="4">Maleylacetoacetate isomerase</fullName>
        <ecNumber evidence="4">5.2.1.2</ecNumber>
    </submittedName>
</protein>
<dbReference type="SFLD" id="SFLDS00019">
    <property type="entry name" value="Glutathione_Transferase_(cytos"/>
    <property type="match status" value="1"/>
</dbReference>
<evidence type="ECO:0000259" key="3">
    <source>
        <dbReference type="PROSITE" id="PS50405"/>
    </source>
</evidence>
<dbReference type="InterPro" id="IPR004046">
    <property type="entry name" value="GST_C"/>
</dbReference>
<evidence type="ECO:0000256" key="1">
    <source>
        <dbReference type="ARBA" id="ARBA00010007"/>
    </source>
</evidence>
<dbReference type="NCBIfam" id="TIGR01262">
    <property type="entry name" value="maiA"/>
    <property type="match status" value="1"/>
</dbReference>
<dbReference type="EMBL" id="JBHLZN010000001">
    <property type="protein sequence ID" value="MFB9885542.1"/>
    <property type="molecule type" value="Genomic_DNA"/>
</dbReference>